<keyword evidence="1" id="KW-1133">Transmembrane helix</keyword>
<dbReference type="EMBL" id="GABZ01000121">
    <property type="protein sequence ID" value="JAA53404.1"/>
    <property type="molecule type" value="mRNA"/>
</dbReference>
<dbReference type="AlphaFoldDB" id="K9J6E4"/>
<reference evidence="2" key="1">
    <citation type="submission" date="2012-11" db="EMBL/GenBank/DDBJ databases">
        <title>The Vampirome: Transcriptome and Proteome Analysis of the Submandibular and Accessory Glands of the Vampire Bat and Vector of Human Rabies, Desmodus rotundus.</title>
        <authorList>
            <person name="Francischetti I.M.B."/>
            <person name="Assumpcao T.C.F."/>
            <person name="Ma D."/>
            <person name="Vicente E.C."/>
            <person name="Ribeiro J.M.C."/>
        </authorList>
    </citation>
    <scope>NUCLEOTIDE SEQUENCE</scope>
    <source>
        <tissue evidence="2">Salivary gland</tissue>
    </source>
</reference>
<organism evidence="2">
    <name type="scientific">Desmodus rotundus</name>
    <name type="common">Vampire bat</name>
    <dbReference type="NCBI Taxonomy" id="9430"/>
    <lineage>
        <taxon>Eukaryota</taxon>
        <taxon>Metazoa</taxon>
        <taxon>Chordata</taxon>
        <taxon>Craniata</taxon>
        <taxon>Vertebrata</taxon>
        <taxon>Euteleostomi</taxon>
        <taxon>Mammalia</taxon>
        <taxon>Eutheria</taxon>
        <taxon>Laurasiatheria</taxon>
        <taxon>Chiroptera</taxon>
        <taxon>Yangochiroptera</taxon>
        <taxon>Phyllostomidae</taxon>
        <taxon>Desmodontinae</taxon>
        <taxon>Desmodus</taxon>
    </lineage>
</organism>
<feature type="transmembrane region" description="Helical" evidence="1">
    <location>
        <begin position="7"/>
        <end position="25"/>
    </location>
</feature>
<sequence length="82" mass="9373">MVVSLKFLRTSILFLVVAAPIYNPTNSARGFPFLHTSRQHLFVDLLMITIVTGVRCYFILVLIYISLMISDVEHLFICLLTI</sequence>
<keyword evidence="1" id="KW-0812">Transmembrane</keyword>
<proteinExistence type="evidence at transcript level"/>
<evidence type="ECO:0000256" key="1">
    <source>
        <dbReference type="SAM" id="Phobius"/>
    </source>
</evidence>
<feature type="transmembrane region" description="Helical" evidence="1">
    <location>
        <begin position="45"/>
        <end position="67"/>
    </location>
</feature>
<keyword evidence="1" id="KW-0472">Membrane</keyword>
<protein>
    <submittedName>
        <fullName evidence="2">Uncharacterized protein</fullName>
    </submittedName>
</protein>
<feature type="non-terminal residue" evidence="2">
    <location>
        <position position="82"/>
    </location>
</feature>
<evidence type="ECO:0000313" key="2">
    <source>
        <dbReference type="EMBL" id="JAA53404.1"/>
    </source>
</evidence>
<accession>K9J6E4</accession>
<name>K9J6E4_DESRO</name>